<dbReference type="AlphaFoldDB" id="A0AAE5CAA5"/>
<gene>
    <name evidence="2" type="ORF">GWO12_04640</name>
</gene>
<evidence type="ECO:0000313" key="2">
    <source>
        <dbReference type="EMBL" id="NIR74387.1"/>
    </source>
</evidence>
<evidence type="ECO:0000256" key="1">
    <source>
        <dbReference type="SAM" id="Phobius"/>
    </source>
</evidence>
<keyword evidence="1" id="KW-1133">Transmembrane helix</keyword>
<reference evidence="2 3" key="1">
    <citation type="submission" date="2020-01" db="EMBL/GenBank/DDBJ databases">
        <title>Genomes assembled from Gulf of Kutch pelagic sediment metagenomes.</title>
        <authorList>
            <person name="Chandrashekar M."/>
            <person name="Mahajan M.S."/>
            <person name="Dave K.J."/>
            <person name="Vatsa P."/>
            <person name="Nathani N.M."/>
        </authorList>
    </citation>
    <scope>NUCLEOTIDE SEQUENCE [LARGE SCALE GENOMIC DNA]</scope>
    <source>
        <strain evidence="2">KS3-K002</strain>
    </source>
</reference>
<feature type="transmembrane region" description="Helical" evidence="1">
    <location>
        <begin position="7"/>
        <end position="26"/>
    </location>
</feature>
<dbReference type="Proteomes" id="UP000702544">
    <property type="component" value="Unassembled WGS sequence"/>
</dbReference>
<feature type="transmembrane region" description="Helical" evidence="1">
    <location>
        <begin position="110"/>
        <end position="132"/>
    </location>
</feature>
<organism evidence="2 3">
    <name type="scientific">Candidatus Kutchimonas denitrificans</name>
    <dbReference type="NCBI Taxonomy" id="3056748"/>
    <lineage>
        <taxon>Bacteria</taxon>
        <taxon>Pseudomonadati</taxon>
        <taxon>Gemmatimonadota</taxon>
        <taxon>Gemmatimonadia</taxon>
        <taxon>Candidatus Palauibacterales</taxon>
        <taxon>Candidatus Palauibacteraceae</taxon>
        <taxon>Candidatus Kutchimonas</taxon>
    </lineage>
</organism>
<sequence>MSRFEKWAVFGTAFLTGLTGIGLLWTKYLLTSDDPWSVVNHPLQPLFLKAHILAAPALIFALGMITFRHIWAHYREGLPRGRRSGIVTALVSIPMVASGYLIQVVTAPGWLRFVAVLHIVTSGLFLLGLAAHQLAMRERAARNGLERRSRIGVRWGASEPGDGVDADSGAEIMAGKR</sequence>
<proteinExistence type="predicted"/>
<accession>A0AAE5CAA5</accession>
<comment type="caution">
    <text evidence="2">The sequence shown here is derived from an EMBL/GenBank/DDBJ whole genome shotgun (WGS) entry which is preliminary data.</text>
</comment>
<feature type="transmembrane region" description="Helical" evidence="1">
    <location>
        <begin position="46"/>
        <end position="65"/>
    </location>
</feature>
<name>A0AAE5CAA5_9BACT</name>
<dbReference type="EMBL" id="JAACAK010000036">
    <property type="protein sequence ID" value="NIR74387.1"/>
    <property type="molecule type" value="Genomic_DNA"/>
</dbReference>
<protein>
    <recommendedName>
        <fullName evidence="4">DUF4405 domain-containing protein</fullName>
    </recommendedName>
</protein>
<evidence type="ECO:0008006" key="4">
    <source>
        <dbReference type="Google" id="ProtNLM"/>
    </source>
</evidence>
<keyword evidence="1" id="KW-0812">Transmembrane</keyword>
<feature type="transmembrane region" description="Helical" evidence="1">
    <location>
        <begin position="86"/>
        <end position="104"/>
    </location>
</feature>
<evidence type="ECO:0000313" key="3">
    <source>
        <dbReference type="Proteomes" id="UP000702544"/>
    </source>
</evidence>
<keyword evidence="1" id="KW-0472">Membrane</keyword>